<dbReference type="PANTHER" id="PTHR42709:SF6">
    <property type="entry name" value="UNDECAPRENYL PHOSPHATE TRANSPORTER A"/>
    <property type="match status" value="1"/>
</dbReference>
<dbReference type="Pfam" id="PF09335">
    <property type="entry name" value="VTT_dom"/>
    <property type="match status" value="1"/>
</dbReference>
<evidence type="ECO:0000313" key="10">
    <source>
        <dbReference type="Proteomes" id="UP000823918"/>
    </source>
</evidence>
<dbReference type="InterPro" id="IPR051311">
    <property type="entry name" value="DedA_domain"/>
</dbReference>
<keyword evidence="3" id="KW-1003">Cell membrane</keyword>
<evidence type="ECO:0000259" key="8">
    <source>
        <dbReference type="Pfam" id="PF09335"/>
    </source>
</evidence>
<evidence type="ECO:0000313" key="9">
    <source>
        <dbReference type="EMBL" id="HJC72951.1"/>
    </source>
</evidence>
<proteinExistence type="inferred from homology"/>
<feature type="domain" description="VTT" evidence="8">
    <location>
        <begin position="30"/>
        <end position="161"/>
    </location>
</feature>
<feature type="transmembrane region" description="Helical" evidence="7">
    <location>
        <begin position="138"/>
        <end position="165"/>
    </location>
</feature>
<evidence type="ECO:0000256" key="6">
    <source>
        <dbReference type="ARBA" id="ARBA00023136"/>
    </source>
</evidence>
<keyword evidence="6 7" id="KW-0472">Membrane</keyword>
<gene>
    <name evidence="9" type="ORF">H9698_09205</name>
</gene>
<name>A0A9D2Q7K3_9FIRM</name>
<dbReference type="GO" id="GO:0005886">
    <property type="term" value="C:plasma membrane"/>
    <property type="evidence" value="ECO:0007669"/>
    <property type="project" value="UniProtKB-SubCell"/>
</dbReference>
<feature type="transmembrane region" description="Helical" evidence="7">
    <location>
        <begin position="12"/>
        <end position="30"/>
    </location>
</feature>
<evidence type="ECO:0000256" key="3">
    <source>
        <dbReference type="ARBA" id="ARBA00022475"/>
    </source>
</evidence>
<comment type="subcellular location">
    <subcellularLocation>
        <location evidence="1">Cell membrane</location>
        <topology evidence="1">Multi-pass membrane protein</topology>
    </subcellularLocation>
</comment>
<dbReference type="EMBL" id="DWWA01000049">
    <property type="protein sequence ID" value="HJC72951.1"/>
    <property type="molecule type" value="Genomic_DNA"/>
</dbReference>
<reference evidence="9" key="1">
    <citation type="journal article" date="2021" name="PeerJ">
        <title>Extensive microbial diversity within the chicken gut microbiome revealed by metagenomics and culture.</title>
        <authorList>
            <person name="Gilroy R."/>
            <person name="Ravi A."/>
            <person name="Getino M."/>
            <person name="Pursley I."/>
            <person name="Horton D.L."/>
            <person name="Alikhan N.F."/>
            <person name="Baker D."/>
            <person name="Gharbi K."/>
            <person name="Hall N."/>
            <person name="Watson M."/>
            <person name="Adriaenssens E.M."/>
            <person name="Foster-Nyarko E."/>
            <person name="Jarju S."/>
            <person name="Secka A."/>
            <person name="Antonio M."/>
            <person name="Oren A."/>
            <person name="Chaudhuri R.R."/>
            <person name="La Ragione R."/>
            <person name="Hildebrand F."/>
            <person name="Pallen M.J."/>
        </authorList>
    </citation>
    <scope>NUCLEOTIDE SEQUENCE</scope>
    <source>
        <strain evidence="9">5933</strain>
    </source>
</reference>
<comment type="similarity">
    <text evidence="2">Belongs to the DedA family.</text>
</comment>
<evidence type="ECO:0000256" key="4">
    <source>
        <dbReference type="ARBA" id="ARBA00022692"/>
    </source>
</evidence>
<evidence type="ECO:0000256" key="1">
    <source>
        <dbReference type="ARBA" id="ARBA00004651"/>
    </source>
</evidence>
<evidence type="ECO:0000256" key="2">
    <source>
        <dbReference type="ARBA" id="ARBA00010792"/>
    </source>
</evidence>
<keyword evidence="5 7" id="KW-1133">Transmembrane helix</keyword>
<sequence length="216" mass="23655">MQQLVTNILEGFGYWGVLFLIAVENLFPPIPSEVILTFGGFLTTYTRLTVFGVIIFSTIGSLAGALVLYAVGRKLGLEGICRLLSGRAGRLLKTDADDVTRAVKRFQEKGWPSIFYLRCVPILRSLISIPAGIAGMPLLPFILLTTAGSIVWNTLLVCLGAFAGARWQSVAAVFSQMGDAVKLALIVTLFVFCVYHIFQKIRKKDIIKDTPPRSSK</sequence>
<protein>
    <submittedName>
        <fullName evidence="9">DedA family protein</fullName>
    </submittedName>
</protein>
<accession>A0A9D2Q7K3</accession>
<dbReference type="InterPro" id="IPR032816">
    <property type="entry name" value="VTT_dom"/>
</dbReference>
<feature type="transmembrane region" description="Helical" evidence="7">
    <location>
        <begin position="180"/>
        <end position="198"/>
    </location>
</feature>
<dbReference type="Proteomes" id="UP000823918">
    <property type="component" value="Unassembled WGS sequence"/>
</dbReference>
<comment type="caution">
    <text evidence="9">The sequence shown here is derived from an EMBL/GenBank/DDBJ whole genome shotgun (WGS) entry which is preliminary data.</text>
</comment>
<organism evidence="9 10">
    <name type="scientific">Candidatus Ruthenibacterium merdavium</name>
    <dbReference type="NCBI Taxonomy" id="2838752"/>
    <lineage>
        <taxon>Bacteria</taxon>
        <taxon>Bacillati</taxon>
        <taxon>Bacillota</taxon>
        <taxon>Clostridia</taxon>
        <taxon>Eubacteriales</taxon>
        <taxon>Oscillospiraceae</taxon>
        <taxon>Ruthenibacterium</taxon>
    </lineage>
</organism>
<reference evidence="9" key="2">
    <citation type="submission" date="2021-04" db="EMBL/GenBank/DDBJ databases">
        <authorList>
            <person name="Gilroy R."/>
        </authorList>
    </citation>
    <scope>NUCLEOTIDE SEQUENCE</scope>
    <source>
        <strain evidence="9">5933</strain>
    </source>
</reference>
<evidence type="ECO:0000256" key="7">
    <source>
        <dbReference type="SAM" id="Phobius"/>
    </source>
</evidence>
<dbReference type="PANTHER" id="PTHR42709">
    <property type="entry name" value="ALKALINE PHOSPHATASE LIKE PROTEIN"/>
    <property type="match status" value="1"/>
</dbReference>
<keyword evidence="4 7" id="KW-0812">Transmembrane</keyword>
<dbReference type="AlphaFoldDB" id="A0A9D2Q7K3"/>
<evidence type="ECO:0000256" key="5">
    <source>
        <dbReference type="ARBA" id="ARBA00022989"/>
    </source>
</evidence>
<feature type="transmembrane region" description="Helical" evidence="7">
    <location>
        <begin position="50"/>
        <end position="72"/>
    </location>
</feature>